<sequence>MPGVSPWREKCRSALHGNAATAQITAKETANLFTSFLKIPRRGEHGYTLFVWRISHPLLTQLCVGIISKIFASTEQDKQLGYEKEAFHQYLIFQPTYENSVTVRDKIKPRKPPPQRSCPASTSVIDALQPDADKEYEVTITTKEPTCNLAINKGT</sequence>
<gene>
    <name evidence="1" type="ORF">Pcinc_004257</name>
</gene>
<accession>A0AAE1GHD9</accession>
<evidence type="ECO:0000313" key="1">
    <source>
        <dbReference type="EMBL" id="KAK3891856.1"/>
    </source>
</evidence>
<protein>
    <submittedName>
        <fullName evidence="1">Uncharacterized protein</fullName>
    </submittedName>
</protein>
<name>A0AAE1GHD9_PETCI</name>
<comment type="caution">
    <text evidence="1">The sequence shown here is derived from an EMBL/GenBank/DDBJ whole genome shotgun (WGS) entry which is preliminary data.</text>
</comment>
<evidence type="ECO:0000313" key="2">
    <source>
        <dbReference type="Proteomes" id="UP001286313"/>
    </source>
</evidence>
<dbReference type="EMBL" id="JAWQEG010000300">
    <property type="protein sequence ID" value="KAK3891856.1"/>
    <property type="molecule type" value="Genomic_DNA"/>
</dbReference>
<keyword evidence="2" id="KW-1185">Reference proteome</keyword>
<proteinExistence type="predicted"/>
<organism evidence="1 2">
    <name type="scientific">Petrolisthes cinctipes</name>
    <name type="common">Flat porcelain crab</name>
    <dbReference type="NCBI Taxonomy" id="88211"/>
    <lineage>
        <taxon>Eukaryota</taxon>
        <taxon>Metazoa</taxon>
        <taxon>Ecdysozoa</taxon>
        <taxon>Arthropoda</taxon>
        <taxon>Crustacea</taxon>
        <taxon>Multicrustacea</taxon>
        <taxon>Malacostraca</taxon>
        <taxon>Eumalacostraca</taxon>
        <taxon>Eucarida</taxon>
        <taxon>Decapoda</taxon>
        <taxon>Pleocyemata</taxon>
        <taxon>Anomura</taxon>
        <taxon>Galatheoidea</taxon>
        <taxon>Porcellanidae</taxon>
        <taxon>Petrolisthes</taxon>
    </lineage>
</organism>
<dbReference type="AlphaFoldDB" id="A0AAE1GHD9"/>
<reference evidence="1" key="1">
    <citation type="submission" date="2023-10" db="EMBL/GenBank/DDBJ databases">
        <title>Genome assemblies of two species of porcelain crab, Petrolisthes cinctipes and Petrolisthes manimaculis (Anomura: Porcellanidae).</title>
        <authorList>
            <person name="Angst P."/>
        </authorList>
    </citation>
    <scope>NUCLEOTIDE SEQUENCE</scope>
    <source>
        <strain evidence="1">PB745_01</strain>
        <tissue evidence="1">Gill</tissue>
    </source>
</reference>
<dbReference type="Proteomes" id="UP001286313">
    <property type="component" value="Unassembled WGS sequence"/>
</dbReference>